<organism evidence="1 2">
    <name type="scientific">Hwangdonia seohaensis</name>
    <dbReference type="NCBI Taxonomy" id="1240727"/>
    <lineage>
        <taxon>Bacteria</taxon>
        <taxon>Pseudomonadati</taxon>
        <taxon>Bacteroidota</taxon>
        <taxon>Flavobacteriia</taxon>
        <taxon>Flavobacteriales</taxon>
        <taxon>Flavobacteriaceae</taxon>
        <taxon>Hwangdonia</taxon>
    </lineage>
</organism>
<name>A0ABW3RCR9_9FLAO</name>
<dbReference type="Proteomes" id="UP001597163">
    <property type="component" value="Unassembled WGS sequence"/>
</dbReference>
<accession>A0ABW3RCR9</accession>
<sequence>MNKHSSPTEKHEIELQRFINKYKDKTYDDMHYMVLEIKSSSISEFEYRLKDALLNDISKMSFGPLCSIGIVVSRLIDNNTMAKNELKQIYSKIQEAKQRI</sequence>
<reference evidence="2" key="1">
    <citation type="journal article" date="2019" name="Int. J. Syst. Evol. Microbiol.">
        <title>The Global Catalogue of Microorganisms (GCM) 10K type strain sequencing project: providing services to taxonomists for standard genome sequencing and annotation.</title>
        <authorList>
            <consortium name="The Broad Institute Genomics Platform"/>
            <consortium name="The Broad Institute Genome Sequencing Center for Infectious Disease"/>
            <person name="Wu L."/>
            <person name="Ma J."/>
        </authorList>
    </citation>
    <scope>NUCLEOTIDE SEQUENCE [LARGE SCALE GENOMIC DNA]</scope>
    <source>
        <strain evidence="2">CCUG 63246</strain>
    </source>
</reference>
<dbReference type="RefSeq" id="WP_311939774.1">
    <property type="nucleotide sequence ID" value="NZ_JAVSCK010000003.1"/>
</dbReference>
<proteinExistence type="predicted"/>
<dbReference type="EMBL" id="JBHTLJ010000003">
    <property type="protein sequence ID" value="MFD1162880.1"/>
    <property type="molecule type" value="Genomic_DNA"/>
</dbReference>
<protein>
    <submittedName>
        <fullName evidence="1">Uncharacterized protein</fullName>
    </submittedName>
</protein>
<evidence type="ECO:0000313" key="2">
    <source>
        <dbReference type="Proteomes" id="UP001597163"/>
    </source>
</evidence>
<gene>
    <name evidence="1" type="ORF">ACFQ2E_10660</name>
</gene>
<comment type="caution">
    <text evidence="1">The sequence shown here is derived from an EMBL/GenBank/DDBJ whole genome shotgun (WGS) entry which is preliminary data.</text>
</comment>
<keyword evidence="2" id="KW-1185">Reference proteome</keyword>
<evidence type="ECO:0000313" key="1">
    <source>
        <dbReference type="EMBL" id="MFD1162880.1"/>
    </source>
</evidence>